<dbReference type="PANTHER" id="PTHR13068:SF38">
    <property type="entry name" value="TRANSCRIPTION TERMINATION FACTOR FAMILY PROTEIN"/>
    <property type="match status" value="1"/>
</dbReference>
<dbReference type="Pfam" id="PF02536">
    <property type="entry name" value="mTERF"/>
    <property type="match status" value="1"/>
</dbReference>
<dbReference type="AlphaFoldDB" id="A0A200Q841"/>
<keyword evidence="2" id="KW-0804">Transcription</keyword>
<dbReference type="GO" id="GO:0006353">
    <property type="term" value="P:DNA-templated transcription termination"/>
    <property type="evidence" value="ECO:0007669"/>
    <property type="project" value="UniProtKB-KW"/>
</dbReference>
<dbReference type="EMBL" id="MVGT01002762">
    <property type="protein sequence ID" value="OVA06639.1"/>
    <property type="molecule type" value="Genomic_DNA"/>
</dbReference>
<keyword evidence="5" id="KW-1185">Reference proteome</keyword>
<dbReference type="STRING" id="56857.A0A200Q841"/>
<proteinExistence type="inferred from homology"/>
<evidence type="ECO:0000256" key="1">
    <source>
        <dbReference type="ARBA" id="ARBA00007692"/>
    </source>
</evidence>
<dbReference type="PANTHER" id="PTHR13068">
    <property type="entry name" value="CGI-12 PROTEIN-RELATED"/>
    <property type="match status" value="1"/>
</dbReference>
<gene>
    <name evidence="4" type="ORF">BVC80_8919g6</name>
</gene>
<keyword evidence="3" id="KW-0809">Transit peptide</keyword>
<accession>A0A200Q841</accession>
<dbReference type="Gene3D" id="1.25.70.10">
    <property type="entry name" value="Transcription termination factor 3, mitochondrial"/>
    <property type="match status" value="2"/>
</dbReference>
<dbReference type="FunFam" id="1.25.70.10:FF:000014">
    <property type="entry name" value="Transcription termination factor MTEF18, mitochondrial"/>
    <property type="match status" value="1"/>
</dbReference>
<sequence>MDHPKWSLSNVPRNHLRSSKTPFSLINGSLHYFKTSTFYSSRAVNTEKAEEILTCETVTKISRRGREAQAALLEYLHGTRALPFTEAEYISKNSPNFLEKLLKKVENEEETGKSLTRLFRYHPINEFEPFLESLGLKPSEFSPLLPRHLMFLSDDDMLLENYHVLCNYGIARSKIGKIYKEATEIFKYDFGVLSLKFRAYENLGLSRSRVIKFVVLSPSLLVGDVNRIFTQVLEELKSLGLGYDWILGCLSEKNSYNWSQILETLRFFGEMDYSKEELGGLIKKHPGLLFDSSGKKVCSLIGLLLKLGSNISEISSLFLQIPRVQIGTFVKNFRQSLLFLLAIDMEADDIGTILREHPLVLGSCFLKKPTSVLSGLNIGKKRLCGIIKEDPNLLKCWALGSKIQPLPNSGEDQRSLMQKTEFLLNLGFVEGSDEMRKAFKVFRGKGGELQERFDCFVKAGLDPKVVSKMIKGAPHVLNMSKDVIKEKIDFLVNELQYPISSVVPFPSFISYTTERAKLRFSMYNWLKDEGKVSSKLALSTILACSDKAFIKQYVEPHAGGLEVWEKLKKALSSS</sequence>
<reference evidence="4 5" key="1">
    <citation type="journal article" date="2017" name="Mol. Plant">
        <title>The Genome of Medicinal Plant Macleaya cordata Provides New Insights into Benzylisoquinoline Alkaloids Metabolism.</title>
        <authorList>
            <person name="Liu X."/>
            <person name="Liu Y."/>
            <person name="Huang P."/>
            <person name="Ma Y."/>
            <person name="Qing Z."/>
            <person name="Tang Q."/>
            <person name="Cao H."/>
            <person name="Cheng P."/>
            <person name="Zheng Y."/>
            <person name="Yuan Z."/>
            <person name="Zhou Y."/>
            <person name="Liu J."/>
            <person name="Tang Z."/>
            <person name="Zhuo Y."/>
            <person name="Zhang Y."/>
            <person name="Yu L."/>
            <person name="Huang J."/>
            <person name="Yang P."/>
            <person name="Peng Q."/>
            <person name="Zhang J."/>
            <person name="Jiang W."/>
            <person name="Zhang Z."/>
            <person name="Lin K."/>
            <person name="Ro D.K."/>
            <person name="Chen X."/>
            <person name="Xiong X."/>
            <person name="Shang Y."/>
            <person name="Huang S."/>
            <person name="Zeng J."/>
        </authorList>
    </citation>
    <scope>NUCLEOTIDE SEQUENCE [LARGE SCALE GENOMIC DNA]</scope>
    <source>
        <strain evidence="5">cv. BLH2017</strain>
        <tissue evidence="4">Root</tissue>
    </source>
</reference>
<protein>
    <submittedName>
        <fullName evidence="4">Mitochodrial transcription termination factor-related</fullName>
    </submittedName>
</protein>
<evidence type="ECO:0000256" key="2">
    <source>
        <dbReference type="ARBA" id="ARBA00022472"/>
    </source>
</evidence>
<organism evidence="4 5">
    <name type="scientific">Macleaya cordata</name>
    <name type="common">Five-seeded plume-poppy</name>
    <name type="synonym">Bocconia cordata</name>
    <dbReference type="NCBI Taxonomy" id="56857"/>
    <lineage>
        <taxon>Eukaryota</taxon>
        <taxon>Viridiplantae</taxon>
        <taxon>Streptophyta</taxon>
        <taxon>Embryophyta</taxon>
        <taxon>Tracheophyta</taxon>
        <taxon>Spermatophyta</taxon>
        <taxon>Magnoliopsida</taxon>
        <taxon>Ranunculales</taxon>
        <taxon>Papaveraceae</taxon>
        <taxon>Papaveroideae</taxon>
        <taxon>Macleaya</taxon>
    </lineage>
</organism>
<dbReference type="InParanoid" id="A0A200Q841"/>
<comment type="caution">
    <text evidence="4">The sequence shown here is derived from an EMBL/GenBank/DDBJ whole genome shotgun (WGS) entry which is preliminary data.</text>
</comment>
<evidence type="ECO:0000313" key="5">
    <source>
        <dbReference type="Proteomes" id="UP000195402"/>
    </source>
</evidence>
<dbReference type="Proteomes" id="UP000195402">
    <property type="component" value="Unassembled WGS sequence"/>
</dbReference>
<dbReference type="InterPro" id="IPR003690">
    <property type="entry name" value="MTERF"/>
</dbReference>
<dbReference type="GO" id="GO:0003676">
    <property type="term" value="F:nucleic acid binding"/>
    <property type="evidence" value="ECO:0007669"/>
    <property type="project" value="InterPro"/>
</dbReference>
<keyword evidence="2" id="KW-0805">Transcription regulation</keyword>
<name>A0A200Q841_MACCD</name>
<dbReference type="FunFam" id="1.25.70.10:FF:000019">
    <property type="entry name" value="mTERF family protein"/>
    <property type="match status" value="1"/>
</dbReference>
<dbReference type="InterPro" id="IPR038538">
    <property type="entry name" value="MTERF_sf"/>
</dbReference>
<dbReference type="SMART" id="SM00733">
    <property type="entry name" value="Mterf"/>
    <property type="match status" value="6"/>
</dbReference>
<keyword evidence="2" id="KW-0806">Transcription termination</keyword>
<evidence type="ECO:0000256" key="3">
    <source>
        <dbReference type="ARBA" id="ARBA00022946"/>
    </source>
</evidence>
<dbReference type="OMA" id="TTDRINM"/>
<dbReference type="OrthoDB" id="764594at2759"/>
<evidence type="ECO:0000313" key="4">
    <source>
        <dbReference type="EMBL" id="OVA06639.1"/>
    </source>
</evidence>
<comment type="similarity">
    <text evidence="1">Belongs to the mTERF family.</text>
</comment>